<sequence length="435" mass="50122">MKVLYRNNIVQRMGGEFGFDFLVVTYCENILDDESLDHFYGNFDLNTLTCLQKELLLITFLEPYQETEPRKKRVSFRNDMMGLDRSIFPILEEHFVAALDDCFVTGLDYELCKAYFAELRPVFKECTTVSKYRSNIVERMGGEATFDLLVVSYCERLKGDIKLHRFFESYNLHNMTHLQKDLILMVLLQPSAENNVESIERRVTSKYSPMFALGLNEHHFEMMERHFSAALFECLSRPVVIQICLKLFSNLISFFEEHALSSVEFDDDDDDDDDADDEVEDDDDYDEVEDGDDKEDETLIVSTRSLQIGSKASRISYNEGVQSHIAKRISQALDASDRTEQTEQNESLESKGVRSSEFESERISSRATPEKNAKGRQNFEFISPLASENKTKRRTTIGFSTSSLVTPKKLNGKPKMAFGWRSPAFKRMKRSAMAQ</sequence>
<dbReference type="SUPFAM" id="SSF48371">
    <property type="entry name" value="ARM repeat"/>
    <property type="match status" value="1"/>
</dbReference>
<evidence type="ECO:0000256" key="1">
    <source>
        <dbReference type="SAM" id="MobiDB-lite"/>
    </source>
</evidence>
<dbReference type="InterPro" id="IPR012292">
    <property type="entry name" value="Globin/Proto"/>
</dbReference>
<dbReference type="EMBL" id="CAKOGP040001112">
    <property type="protein sequence ID" value="CAJ1942344.1"/>
    <property type="molecule type" value="Genomic_DNA"/>
</dbReference>
<dbReference type="SUPFAM" id="SSF46458">
    <property type="entry name" value="Globin-like"/>
    <property type="match status" value="2"/>
</dbReference>
<reference evidence="2" key="1">
    <citation type="submission" date="2023-08" db="EMBL/GenBank/DDBJ databases">
        <authorList>
            <person name="Audoor S."/>
            <person name="Bilcke G."/>
        </authorList>
    </citation>
    <scope>NUCLEOTIDE SEQUENCE</scope>
</reference>
<dbReference type="InterPro" id="IPR009050">
    <property type="entry name" value="Globin-like_sf"/>
</dbReference>
<dbReference type="AlphaFoldDB" id="A0AAD2FI33"/>
<comment type="caution">
    <text evidence="2">The sequence shown here is derived from an EMBL/GenBank/DDBJ whole genome shotgun (WGS) entry which is preliminary data.</text>
</comment>
<accession>A0AAD2FI33</accession>
<dbReference type="Gene3D" id="1.10.490.10">
    <property type="entry name" value="Globins"/>
    <property type="match status" value="2"/>
</dbReference>
<name>A0AAD2FI33_9STRA</name>
<protein>
    <submittedName>
        <fullName evidence="2">Uncharacterized protein</fullName>
    </submittedName>
</protein>
<dbReference type="GO" id="GO:0020037">
    <property type="term" value="F:heme binding"/>
    <property type="evidence" value="ECO:0007669"/>
    <property type="project" value="InterPro"/>
</dbReference>
<evidence type="ECO:0000313" key="2">
    <source>
        <dbReference type="EMBL" id="CAJ1942344.1"/>
    </source>
</evidence>
<organism evidence="2 3">
    <name type="scientific">Cylindrotheca closterium</name>
    <dbReference type="NCBI Taxonomy" id="2856"/>
    <lineage>
        <taxon>Eukaryota</taxon>
        <taxon>Sar</taxon>
        <taxon>Stramenopiles</taxon>
        <taxon>Ochrophyta</taxon>
        <taxon>Bacillariophyta</taxon>
        <taxon>Bacillariophyceae</taxon>
        <taxon>Bacillariophycidae</taxon>
        <taxon>Bacillariales</taxon>
        <taxon>Bacillariaceae</taxon>
        <taxon>Cylindrotheca</taxon>
    </lineage>
</organism>
<feature type="region of interest" description="Disordered" evidence="1">
    <location>
        <begin position="265"/>
        <end position="297"/>
    </location>
</feature>
<evidence type="ECO:0000313" key="3">
    <source>
        <dbReference type="Proteomes" id="UP001295423"/>
    </source>
</evidence>
<gene>
    <name evidence="2" type="ORF">CYCCA115_LOCUS7900</name>
</gene>
<dbReference type="InterPro" id="IPR016024">
    <property type="entry name" value="ARM-type_fold"/>
</dbReference>
<feature type="compositionally biased region" description="Basic and acidic residues" evidence="1">
    <location>
        <begin position="348"/>
        <end position="373"/>
    </location>
</feature>
<feature type="region of interest" description="Disordered" evidence="1">
    <location>
        <begin position="332"/>
        <end position="418"/>
    </location>
</feature>
<proteinExistence type="predicted"/>
<dbReference type="Proteomes" id="UP001295423">
    <property type="component" value="Unassembled WGS sequence"/>
</dbReference>
<dbReference type="GO" id="GO:0019825">
    <property type="term" value="F:oxygen binding"/>
    <property type="evidence" value="ECO:0007669"/>
    <property type="project" value="InterPro"/>
</dbReference>
<keyword evidence="3" id="KW-1185">Reference proteome</keyword>